<dbReference type="AlphaFoldDB" id="A0A9D4RBA2"/>
<evidence type="ECO:0000313" key="2">
    <source>
        <dbReference type="Proteomes" id="UP000828390"/>
    </source>
</evidence>
<gene>
    <name evidence="1" type="ORF">DPMN_022933</name>
</gene>
<reference evidence="1" key="1">
    <citation type="journal article" date="2019" name="bioRxiv">
        <title>The Genome of the Zebra Mussel, Dreissena polymorpha: A Resource for Invasive Species Research.</title>
        <authorList>
            <person name="McCartney M.A."/>
            <person name="Auch B."/>
            <person name="Kono T."/>
            <person name="Mallez S."/>
            <person name="Zhang Y."/>
            <person name="Obille A."/>
            <person name="Becker A."/>
            <person name="Abrahante J.E."/>
            <person name="Garbe J."/>
            <person name="Badalamenti J.P."/>
            <person name="Herman A."/>
            <person name="Mangelson H."/>
            <person name="Liachko I."/>
            <person name="Sullivan S."/>
            <person name="Sone E.D."/>
            <person name="Koren S."/>
            <person name="Silverstein K.A.T."/>
            <person name="Beckman K.B."/>
            <person name="Gohl D.M."/>
        </authorList>
    </citation>
    <scope>NUCLEOTIDE SEQUENCE</scope>
    <source>
        <strain evidence="1">Duluth1</strain>
        <tissue evidence="1">Whole animal</tissue>
    </source>
</reference>
<dbReference type="Proteomes" id="UP000828390">
    <property type="component" value="Unassembled WGS sequence"/>
</dbReference>
<evidence type="ECO:0000313" key="1">
    <source>
        <dbReference type="EMBL" id="KAH3860040.1"/>
    </source>
</evidence>
<sequence>MQHQSELCRNYIDFERAFNRVVRCKMTGFFEVTTLTKCWCKPFKHPTETPAAQYVSIDKRVTS</sequence>
<proteinExistence type="predicted"/>
<reference evidence="1" key="2">
    <citation type="submission" date="2020-11" db="EMBL/GenBank/DDBJ databases">
        <authorList>
            <person name="McCartney M.A."/>
            <person name="Auch B."/>
            <person name="Kono T."/>
            <person name="Mallez S."/>
            <person name="Becker A."/>
            <person name="Gohl D.M."/>
            <person name="Silverstein K.A.T."/>
            <person name="Koren S."/>
            <person name="Bechman K.B."/>
            <person name="Herman A."/>
            <person name="Abrahante J.E."/>
            <person name="Garbe J."/>
        </authorList>
    </citation>
    <scope>NUCLEOTIDE SEQUENCE</scope>
    <source>
        <strain evidence="1">Duluth1</strain>
        <tissue evidence="1">Whole animal</tissue>
    </source>
</reference>
<accession>A0A9D4RBA2</accession>
<keyword evidence="2" id="KW-1185">Reference proteome</keyword>
<organism evidence="1 2">
    <name type="scientific">Dreissena polymorpha</name>
    <name type="common">Zebra mussel</name>
    <name type="synonym">Mytilus polymorpha</name>
    <dbReference type="NCBI Taxonomy" id="45954"/>
    <lineage>
        <taxon>Eukaryota</taxon>
        <taxon>Metazoa</taxon>
        <taxon>Spiralia</taxon>
        <taxon>Lophotrochozoa</taxon>
        <taxon>Mollusca</taxon>
        <taxon>Bivalvia</taxon>
        <taxon>Autobranchia</taxon>
        <taxon>Heteroconchia</taxon>
        <taxon>Euheterodonta</taxon>
        <taxon>Imparidentia</taxon>
        <taxon>Neoheterodontei</taxon>
        <taxon>Myida</taxon>
        <taxon>Dreissenoidea</taxon>
        <taxon>Dreissenidae</taxon>
        <taxon>Dreissena</taxon>
    </lineage>
</organism>
<dbReference type="EMBL" id="JAIWYP010000002">
    <property type="protein sequence ID" value="KAH3860040.1"/>
    <property type="molecule type" value="Genomic_DNA"/>
</dbReference>
<protein>
    <submittedName>
        <fullName evidence="1">Uncharacterized protein</fullName>
    </submittedName>
</protein>
<comment type="caution">
    <text evidence="1">The sequence shown here is derived from an EMBL/GenBank/DDBJ whole genome shotgun (WGS) entry which is preliminary data.</text>
</comment>
<name>A0A9D4RBA2_DREPO</name>